<dbReference type="GO" id="GO:0005509">
    <property type="term" value="F:calcium ion binding"/>
    <property type="evidence" value="ECO:0007669"/>
    <property type="project" value="InterPro"/>
</dbReference>
<dbReference type="PRINTS" id="PR00313">
    <property type="entry name" value="CABNDNGRPT"/>
</dbReference>
<accession>A0A327XN51</accession>
<dbReference type="PROSITE" id="PS00330">
    <property type="entry name" value="HEMOLYSIN_CALCIUM"/>
    <property type="match status" value="1"/>
</dbReference>
<feature type="region of interest" description="Disordered" evidence="1">
    <location>
        <begin position="508"/>
        <end position="534"/>
    </location>
</feature>
<dbReference type="SUPFAM" id="SSF51120">
    <property type="entry name" value="beta-Roll"/>
    <property type="match status" value="1"/>
</dbReference>
<dbReference type="InterPro" id="IPR018511">
    <property type="entry name" value="Hemolysin-typ_Ca-bd_CS"/>
</dbReference>
<evidence type="ECO:0000313" key="3">
    <source>
        <dbReference type="Proteomes" id="UP000249165"/>
    </source>
</evidence>
<dbReference type="Proteomes" id="UP000249165">
    <property type="component" value="Unassembled WGS sequence"/>
</dbReference>
<gene>
    <name evidence="2" type="ORF">ATI53_106714</name>
</gene>
<evidence type="ECO:0000313" key="2">
    <source>
        <dbReference type="EMBL" id="RAK09477.1"/>
    </source>
</evidence>
<dbReference type="AlphaFoldDB" id="A0A327XN51"/>
<evidence type="ECO:0000256" key="1">
    <source>
        <dbReference type="SAM" id="MobiDB-lite"/>
    </source>
</evidence>
<name>A0A327XN51_9RHOB</name>
<dbReference type="Pfam" id="PF00353">
    <property type="entry name" value="HemolysinCabind"/>
    <property type="match status" value="4"/>
</dbReference>
<protein>
    <recommendedName>
        <fullName evidence="4">Hemolysin type calcium-binding protein</fullName>
    </recommendedName>
</protein>
<feature type="compositionally biased region" description="Basic residues" evidence="1">
    <location>
        <begin position="512"/>
        <end position="521"/>
    </location>
</feature>
<dbReference type="Gene3D" id="2.150.10.10">
    <property type="entry name" value="Serralysin-like metalloprotease, C-terminal"/>
    <property type="match status" value="1"/>
</dbReference>
<dbReference type="InterPro" id="IPR011049">
    <property type="entry name" value="Serralysin-like_metalloprot_C"/>
</dbReference>
<dbReference type="InterPro" id="IPR001343">
    <property type="entry name" value="Hemolysn_Ca-bd"/>
</dbReference>
<reference evidence="2 3" key="1">
    <citation type="submission" date="2018-06" db="EMBL/GenBank/DDBJ databases">
        <title>Genomic Encyclopedia of Archaeal and Bacterial Type Strains, Phase II (KMG-II): from individual species to whole genera.</title>
        <authorList>
            <person name="Goeker M."/>
        </authorList>
    </citation>
    <scope>NUCLEOTIDE SEQUENCE [LARGE SCALE GENOMIC DNA]</scope>
    <source>
        <strain evidence="2 3">DSM 22011</strain>
    </source>
</reference>
<organism evidence="2 3">
    <name type="scientific">Salipiger aestuarii</name>
    <dbReference type="NCBI Taxonomy" id="568098"/>
    <lineage>
        <taxon>Bacteria</taxon>
        <taxon>Pseudomonadati</taxon>
        <taxon>Pseudomonadota</taxon>
        <taxon>Alphaproteobacteria</taxon>
        <taxon>Rhodobacterales</taxon>
        <taxon>Roseobacteraceae</taxon>
        <taxon>Salipiger</taxon>
    </lineage>
</organism>
<proteinExistence type="predicted"/>
<sequence length="534" mass="54212">MTATGVTPDQVHAQHIHGLFDGDGAAVDSVTPTLADDANKDGMVEVLEGVGQYGDVLPPLDDDGEMPTVSGWGTYTFIQSYDLDDDSLFGSPVTGNDYTSDDILPLALREIVIHGIDVPDGIGAGTGNDVDGGTNGYTGILPTAAGEIERAGLSSALSLADRQKAAVGANLFYGTGAQTFEGTVGDDRVSGGAGIDSLSGDDDSRIALGGDFDVSADGGDTIFGGAGNDEIHTGSWSDADNGLPNAQTGRVSDWAGGGADDDRVRGGNGADLLNGDDSLYGADGDDLLVGNGGDDVIFGGPGLDIIGGGSDRITGGTGADEFHFDAGTGSDIVMDFTPDQDEISLLDGGAIESANSSEDAAGGDSDLSADDFDFVFAGAALGAGNDRQVVVSSGGIDEAMATTGAAVEAYVAANDGTDTQLWYDNDWSTAEGRELIATLEDFSGAMTVSDFDVYQAQQGLGPTAPGRTSAAGGPFRKGTMGAPNPAGALFCRCGDEDGKHRLVAWAGVPRDHQRKAKRRQCHAGGKAKDRTGGR</sequence>
<dbReference type="EMBL" id="QLMG01000067">
    <property type="protein sequence ID" value="RAK09477.1"/>
    <property type="molecule type" value="Genomic_DNA"/>
</dbReference>
<evidence type="ECO:0008006" key="4">
    <source>
        <dbReference type="Google" id="ProtNLM"/>
    </source>
</evidence>
<comment type="caution">
    <text evidence="2">The sequence shown here is derived from an EMBL/GenBank/DDBJ whole genome shotgun (WGS) entry which is preliminary data.</text>
</comment>
<keyword evidence="3" id="KW-1185">Reference proteome</keyword>